<comment type="similarity">
    <text evidence="8">Belongs to the MntP (TC 9.B.29) family.</text>
</comment>
<gene>
    <name evidence="8 9" type="primary">mntP</name>
    <name evidence="9" type="ORF">LMG8286_01596</name>
</gene>
<evidence type="ECO:0000256" key="5">
    <source>
        <dbReference type="ARBA" id="ARBA00023065"/>
    </source>
</evidence>
<evidence type="ECO:0000256" key="8">
    <source>
        <dbReference type="HAMAP-Rule" id="MF_01521"/>
    </source>
</evidence>
<evidence type="ECO:0000256" key="3">
    <source>
        <dbReference type="ARBA" id="ARBA00022692"/>
    </source>
</evidence>
<accession>A0ABN7K975</accession>
<sequence length="187" mass="20057">MLLLIALALAMDSVALSLANGANCQNLAFKSVAKMAFIFAFFQAVMPFLGYILGLSFVDFIKQVDHFIAFIILVFLGLKMIKDSRASQDESCLFDSLKISVLIAGAFATSIDALAVGVTFAFDDIAILNACFIIGVVCFILCILGFYLGKFAGKFLQNKALVLGGVILILLGVKILAQHLSDHGFSS</sequence>
<dbReference type="InterPro" id="IPR003810">
    <property type="entry name" value="Mntp/YtaF"/>
</dbReference>
<comment type="subcellular location">
    <subcellularLocation>
        <location evidence="8">Cell membrane</location>
        <topology evidence="8">Multi-pass membrane protein</topology>
    </subcellularLocation>
</comment>
<keyword evidence="3 8" id="KW-0812">Transmembrane</keyword>
<evidence type="ECO:0000313" key="10">
    <source>
        <dbReference type="Proteomes" id="UP000789359"/>
    </source>
</evidence>
<organism evidence="9 10">
    <name type="scientific">Campylobacter suis</name>
    <dbReference type="NCBI Taxonomy" id="2790657"/>
    <lineage>
        <taxon>Bacteria</taxon>
        <taxon>Pseudomonadati</taxon>
        <taxon>Campylobacterota</taxon>
        <taxon>Epsilonproteobacteria</taxon>
        <taxon>Campylobacterales</taxon>
        <taxon>Campylobacteraceae</taxon>
        <taxon>Campylobacter</taxon>
    </lineage>
</organism>
<evidence type="ECO:0000256" key="1">
    <source>
        <dbReference type="ARBA" id="ARBA00022448"/>
    </source>
</evidence>
<feature type="transmembrane region" description="Helical" evidence="8">
    <location>
        <begin position="101"/>
        <end position="122"/>
    </location>
</feature>
<feature type="transmembrane region" description="Helical" evidence="8">
    <location>
        <begin position="37"/>
        <end position="57"/>
    </location>
</feature>
<keyword evidence="5 8" id="KW-0406">Ion transport</keyword>
<name>A0ABN7K975_9BACT</name>
<evidence type="ECO:0000313" key="9">
    <source>
        <dbReference type="EMBL" id="CAD7288995.1"/>
    </source>
</evidence>
<comment type="function">
    <text evidence="8">Probably functions as a manganese efflux pump.</text>
</comment>
<evidence type="ECO:0000256" key="7">
    <source>
        <dbReference type="ARBA" id="ARBA00023211"/>
    </source>
</evidence>
<dbReference type="HAMAP" id="MF_01521">
    <property type="entry name" value="MntP_pump"/>
    <property type="match status" value="1"/>
</dbReference>
<dbReference type="Proteomes" id="UP000789359">
    <property type="component" value="Unassembled WGS sequence"/>
</dbReference>
<evidence type="ECO:0000256" key="6">
    <source>
        <dbReference type="ARBA" id="ARBA00023136"/>
    </source>
</evidence>
<comment type="caution">
    <text evidence="9">The sequence shown here is derived from an EMBL/GenBank/DDBJ whole genome shotgun (WGS) entry which is preliminary data.</text>
</comment>
<dbReference type="EMBL" id="CAJHOE010000005">
    <property type="protein sequence ID" value="CAD7288995.1"/>
    <property type="molecule type" value="Genomic_DNA"/>
</dbReference>
<keyword evidence="10" id="KW-1185">Reference proteome</keyword>
<feature type="transmembrane region" description="Helical" evidence="8">
    <location>
        <begin position="127"/>
        <end position="148"/>
    </location>
</feature>
<proteinExistence type="inferred from homology"/>
<dbReference type="Pfam" id="PF02659">
    <property type="entry name" value="Mntp"/>
    <property type="match status" value="1"/>
</dbReference>
<feature type="transmembrane region" description="Helical" evidence="8">
    <location>
        <begin position="64"/>
        <end position="81"/>
    </location>
</feature>
<keyword evidence="4 8" id="KW-1133">Transmembrane helix</keyword>
<dbReference type="InterPro" id="IPR022929">
    <property type="entry name" value="Put_MntP"/>
</dbReference>
<dbReference type="PANTHER" id="PTHR35529">
    <property type="entry name" value="MANGANESE EFFLUX PUMP MNTP-RELATED"/>
    <property type="match status" value="1"/>
</dbReference>
<feature type="transmembrane region" description="Helical" evidence="8">
    <location>
        <begin position="160"/>
        <end position="177"/>
    </location>
</feature>
<dbReference type="RefSeq" id="WP_230057339.1">
    <property type="nucleotide sequence ID" value="NZ_CAJHOE010000005.1"/>
</dbReference>
<dbReference type="PANTHER" id="PTHR35529:SF1">
    <property type="entry name" value="MANGANESE EFFLUX PUMP MNTP-RELATED"/>
    <property type="match status" value="1"/>
</dbReference>
<evidence type="ECO:0000256" key="4">
    <source>
        <dbReference type="ARBA" id="ARBA00022989"/>
    </source>
</evidence>
<keyword evidence="6 8" id="KW-0472">Membrane</keyword>
<keyword evidence="2 8" id="KW-1003">Cell membrane</keyword>
<keyword evidence="1 8" id="KW-0813">Transport</keyword>
<keyword evidence="7 8" id="KW-0464">Manganese</keyword>
<evidence type="ECO:0000256" key="2">
    <source>
        <dbReference type="ARBA" id="ARBA00022475"/>
    </source>
</evidence>
<reference evidence="9 10" key="1">
    <citation type="submission" date="2020-11" db="EMBL/GenBank/DDBJ databases">
        <authorList>
            <person name="Peeters C."/>
        </authorList>
    </citation>
    <scope>NUCLEOTIDE SEQUENCE [LARGE SCALE GENOMIC DNA]</scope>
    <source>
        <strain evidence="9 10">LMG 8286</strain>
    </source>
</reference>
<protein>
    <recommendedName>
        <fullName evidence="8">Putative manganese efflux pump MntP</fullName>
    </recommendedName>
</protein>